<evidence type="ECO:0000256" key="2">
    <source>
        <dbReference type="ARBA" id="ARBA00004718"/>
    </source>
</evidence>
<dbReference type="SUPFAM" id="SSF68906">
    <property type="entry name" value="SAP domain"/>
    <property type="match status" value="1"/>
</dbReference>
<feature type="domain" description="PINIT" evidence="14">
    <location>
        <begin position="108"/>
        <end position="277"/>
    </location>
</feature>
<dbReference type="Proteomes" id="UP000678499">
    <property type="component" value="Unassembled WGS sequence"/>
</dbReference>
<dbReference type="InterPro" id="IPR038654">
    <property type="entry name" value="PINIT_sf"/>
</dbReference>
<evidence type="ECO:0000256" key="5">
    <source>
        <dbReference type="ARBA" id="ARBA00022723"/>
    </source>
</evidence>
<keyword evidence="4" id="KW-0808">Transferase</keyword>
<dbReference type="Gene3D" id="3.30.40.10">
    <property type="entry name" value="Zinc/RING finger domain, C3HC4 (zinc finger)"/>
    <property type="match status" value="1"/>
</dbReference>
<dbReference type="GO" id="GO:0003712">
    <property type="term" value="F:transcription coregulator activity"/>
    <property type="evidence" value="ECO:0007669"/>
    <property type="project" value="TreeGrafter"/>
</dbReference>
<dbReference type="GO" id="GO:0000785">
    <property type="term" value="C:chromatin"/>
    <property type="evidence" value="ECO:0007669"/>
    <property type="project" value="TreeGrafter"/>
</dbReference>
<proteinExistence type="inferred from homology"/>
<dbReference type="FunFam" id="2.60.120.780:FF:000001">
    <property type="entry name" value="E3 SUMO-protein ligase PIAS2 isoform X1"/>
    <property type="match status" value="1"/>
</dbReference>
<dbReference type="Pfam" id="PF02891">
    <property type="entry name" value="zf-MIZ"/>
    <property type="match status" value="1"/>
</dbReference>
<sequence length="477" mass="53300">MMTPTDAKVMINNFRVSELQMFLAFVGLNKIGRKEDLLTRAFQVVDGRNFNDRIKSKIRELHDSVCANNIANMNISNGIPLRGIAPNLGGPRAQTFYSAALQTRQQEMGIAAQHQMAVQDKPQKMIGLPFFEVLESVHPPTFLQANNPAVKIQESKYQVTLKAETINRITEVRDIRPGVLVDYPVQLLLRFSQKTQVDPAPDAFPTHFNVKFNGKAVQLPQPVPAHRQGMEPKRPPKPVNITSNARLAPLVPNLLEISWGLELGKKYAFQIELVRKIMPDELLNVVKKRSVISKDLTKQRIREILVADNDIAPESLRLSLKCPLGQSRVSLPCRAFPSCRSHVQCFDAQLFLSMNERKSSWVCPVCNKPIQFSELALDEYFSEMLASNLTADCDEVILNSDGTFVPVPREEKEKKGPSTSKQEANGDADLVLLSDEENEDQNTKQILAPRPAAVQLPPASPPPHPAEPEIVTIDIDD</sequence>
<evidence type="ECO:0000256" key="1">
    <source>
        <dbReference type="ARBA" id="ARBA00004123"/>
    </source>
</evidence>
<feature type="domain" description="SP-RING-type" evidence="13">
    <location>
        <begin position="307"/>
        <end position="390"/>
    </location>
</feature>
<evidence type="ECO:0000259" key="14">
    <source>
        <dbReference type="PROSITE" id="PS51466"/>
    </source>
</evidence>
<dbReference type="GO" id="GO:0008270">
    <property type="term" value="F:zinc ion binding"/>
    <property type="evidence" value="ECO:0007669"/>
    <property type="project" value="UniProtKB-KW"/>
</dbReference>
<comment type="pathway">
    <text evidence="2">Protein modification; protein sumoylation.</text>
</comment>
<evidence type="ECO:0000313" key="15">
    <source>
        <dbReference type="EMBL" id="CAD7278273.1"/>
    </source>
</evidence>
<evidence type="ECO:0000256" key="3">
    <source>
        <dbReference type="ARBA" id="ARBA00005383"/>
    </source>
</evidence>
<evidence type="ECO:0000256" key="4">
    <source>
        <dbReference type="ARBA" id="ARBA00022679"/>
    </source>
</evidence>
<name>A0A7R9BQF8_9CRUS</name>
<dbReference type="EMBL" id="OA883211">
    <property type="protein sequence ID" value="CAD7278273.1"/>
    <property type="molecule type" value="Genomic_DNA"/>
</dbReference>
<dbReference type="PANTHER" id="PTHR10782:SF94">
    <property type="entry name" value="SUPPRESSOR OF VARIEGATION 2-10, ISOFORM I"/>
    <property type="match status" value="1"/>
</dbReference>
<comment type="similarity">
    <text evidence="3">Belongs to the PIAS family.</text>
</comment>
<gene>
    <name evidence="15" type="ORF">NMOB1V02_LOCUS5981</name>
</gene>
<evidence type="ECO:0000256" key="10">
    <source>
        <dbReference type="PROSITE-ProRule" id="PRU00452"/>
    </source>
</evidence>
<dbReference type="PANTHER" id="PTHR10782">
    <property type="entry name" value="ZINC FINGER MIZ DOMAIN-CONTAINING PROTEIN"/>
    <property type="match status" value="1"/>
</dbReference>
<dbReference type="Gene3D" id="2.60.120.780">
    <property type="entry name" value="PINIT domain"/>
    <property type="match status" value="1"/>
</dbReference>
<accession>A0A7R9BQF8</accession>
<dbReference type="Pfam" id="PF14324">
    <property type="entry name" value="PINIT"/>
    <property type="match status" value="1"/>
</dbReference>
<evidence type="ECO:0000256" key="7">
    <source>
        <dbReference type="ARBA" id="ARBA00022786"/>
    </source>
</evidence>
<protein>
    <recommendedName>
        <fullName evidence="17">Protein inhibitor of activated STAT</fullName>
    </recommendedName>
</protein>
<reference evidence="15" key="1">
    <citation type="submission" date="2020-11" db="EMBL/GenBank/DDBJ databases">
        <authorList>
            <person name="Tran Van P."/>
        </authorList>
    </citation>
    <scope>NUCLEOTIDE SEQUENCE</scope>
</reference>
<dbReference type="GO" id="GO:0005634">
    <property type="term" value="C:nucleus"/>
    <property type="evidence" value="ECO:0007669"/>
    <property type="project" value="UniProtKB-SubCell"/>
</dbReference>
<dbReference type="InterPro" id="IPR013083">
    <property type="entry name" value="Znf_RING/FYVE/PHD"/>
</dbReference>
<evidence type="ECO:0000256" key="6">
    <source>
        <dbReference type="ARBA" id="ARBA00022771"/>
    </source>
</evidence>
<dbReference type="InterPro" id="IPR003034">
    <property type="entry name" value="SAP_dom"/>
</dbReference>
<dbReference type="PROSITE" id="PS51466">
    <property type="entry name" value="PINIT"/>
    <property type="match status" value="1"/>
</dbReference>
<dbReference type="UniPathway" id="UPA00886"/>
<dbReference type="InterPro" id="IPR036361">
    <property type="entry name" value="SAP_dom_sf"/>
</dbReference>
<dbReference type="InterPro" id="IPR004181">
    <property type="entry name" value="Znf_MIZ"/>
</dbReference>
<dbReference type="GO" id="GO:0016925">
    <property type="term" value="P:protein sumoylation"/>
    <property type="evidence" value="ECO:0007669"/>
    <property type="project" value="UniProtKB-UniPathway"/>
</dbReference>
<feature type="domain" description="SAP" evidence="12">
    <location>
        <begin position="11"/>
        <end position="45"/>
    </location>
</feature>
<dbReference type="InterPro" id="IPR023321">
    <property type="entry name" value="PINIT"/>
</dbReference>
<dbReference type="Gene3D" id="1.10.720.30">
    <property type="entry name" value="SAP domain"/>
    <property type="match status" value="1"/>
</dbReference>
<keyword evidence="7" id="KW-0833">Ubl conjugation pathway</keyword>
<dbReference type="PROSITE" id="PS51044">
    <property type="entry name" value="ZF_SP_RING"/>
    <property type="match status" value="1"/>
</dbReference>
<evidence type="ECO:0000259" key="13">
    <source>
        <dbReference type="PROSITE" id="PS51044"/>
    </source>
</evidence>
<dbReference type="AlphaFoldDB" id="A0A7R9BQF8"/>
<comment type="subcellular location">
    <subcellularLocation>
        <location evidence="1">Nucleus</location>
    </subcellularLocation>
</comment>
<evidence type="ECO:0000259" key="12">
    <source>
        <dbReference type="PROSITE" id="PS50800"/>
    </source>
</evidence>
<dbReference type="GO" id="GO:0061665">
    <property type="term" value="F:SUMO ligase activity"/>
    <property type="evidence" value="ECO:0007669"/>
    <property type="project" value="TreeGrafter"/>
</dbReference>
<dbReference type="PROSITE" id="PS50800">
    <property type="entry name" value="SAP"/>
    <property type="match status" value="1"/>
</dbReference>
<keyword evidence="6 10" id="KW-0863">Zinc-finger</keyword>
<dbReference type="GO" id="GO:0006357">
    <property type="term" value="P:regulation of transcription by RNA polymerase II"/>
    <property type="evidence" value="ECO:0007669"/>
    <property type="project" value="TreeGrafter"/>
</dbReference>
<keyword evidence="8" id="KW-0862">Zinc</keyword>
<keyword evidence="9" id="KW-0539">Nucleus</keyword>
<keyword evidence="16" id="KW-1185">Reference proteome</keyword>
<evidence type="ECO:0000313" key="16">
    <source>
        <dbReference type="Proteomes" id="UP000678499"/>
    </source>
</evidence>
<evidence type="ECO:0008006" key="17">
    <source>
        <dbReference type="Google" id="ProtNLM"/>
    </source>
</evidence>
<dbReference type="OrthoDB" id="10263264at2759"/>
<keyword evidence="5" id="KW-0479">Metal-binding</keyword>
<dbReference type="Pfam" id="PF02037">
    <property type="entry name" value="SAP"/>
    <property type="match status" value="1"/>
</dbReference>
<dbReference type="EMBL" id="CAJPEX010001174">
    <property type="protein sequence ID" value="CAG0918425.1"/>
    <property type="molecule type" value="Genomic_DNA"/>
</dbReference>
<evidence type="ECO:0000256" key="11">
    <source>
        <dbReference type="SAM" id="MobiDB-lite"/>
    </source>
</evidence>
<organism evidence="15">
    <name type="scientific">Notodromas monacha</name>
    <dbReference type="NCBI Taxonomy" id="399045"/>
    <lineage>
        <taxon>Eukaryota</taxon>
        <taxon>Metazoa</taxon>
        <taxon>Ecdysozoa</taxon>
        <taxon>Arthropoda</taxon>
        <taxon>Crustacea</taxon>
        <taxon>Oligostraca</taxon>
        <taxon>Ostracoda</taxon>
        <taxon>Podocopa</taxon>
        <taxon>Podocopida</taxon>
        <taxon>Cypridocopina</taxon>
        <taxon>Cypridoidea</taxon>
        <taxon>Cyprididae</taxon>
        <taxon>Notodromas</taxon>
    </lineage>
</organism>
<feature type="region of interest" description="Disordered" evidence="11">
    <location>
        <begin position="404"/>
        <end position="477"/>
    </location>
</feature>
<evidence type="ECO:0000256" key="8">
    <source>
        <dbReference type="ARBA" id="ARBA00022833"/>
    </source>
</evidence>
<evidence type="ECO:0000256" key="9">
    <source>
        <dbReference type="ARBA" id="ARBA00023242"/>
    </source>
</evidence>